<dbReference type="EMBL" id="LEOY01000002">
    <property type="protein sequence ID" value="RBR31907.1"/>
    <property type="molecule type" value="Genomic_DNA"/>
</dbReference>
<dbReference type="GO" id="GO:0030313">
    <property type="term" value="C:cell envelope"/>
    <property type="evidence" value="ECO:0007669"/>
    <property type="project" value="UniProtKB-SubCell"/>
</dbReference>
<dbReference type="PANTHER" id="PTHR46847">
    <property type="entry name" value="D-ALLOSE-BINDING PERIPLASMIC PROTEIN-RELATED"/>
    <property type="match status" value="1"/>
</dbReference>
<dbReference type="CDD" id="cd01536">
    <property type="entry name" value="PBP1_ABC_sugar_binding-like"/>
    <property type="match status" value="1"/>
</dbReference>
<dbReference type="Proteomes" id="UP000252800">
    <property type="component" value="Unassembled WGS sequence"/>
</dbReference>
<evidence type="ECO:0000313" key="6">
    <source>
        <dbReference type="EMBL" id="RBR31907.1"/>
    </source>
</evidence>
<evidence type="ECO:0000256" key="4">
    <source>
        <dbReference type="SAM" id="SignalP"/>
    </source>
</evidence>
<comment type="caution">
    <text evidence="6">The sequence shown here is derived from an EMBL/GenBank/DDBJ whole genome shotgun (WGS) entry which is preliminary data.</text>
</comment>
<sequence length="319" mass="35261">MKKYVQIILLACCFLFILTGCGSSNDSKSASGQKYLMLVQNDTDGFIKQIMDAAKTQAQNQGAELTIKSADGSSEVQLAQLKQGVKEKYDAILCRPVDADTAQEMEAVAKEIPIVFFNARPSNDLMMPNQFIYVGSSELAAGKYQAEYILEKLGSRDEINVMILRGENGNSAAQERTLALEETLKESDKKINFVFNDTANWDADTAKKMVEVFLRTKQPVDVVACNNDVMALGALEVFEQNGLKPLIVGIDATTEAQSAIKEDRMQFSVLQSGSQQGEYMIKAANQLVNKKRLKDIKYANKQETAIWVPLSKIDKSNAQ</sequence>
<dbReference type="InterPro" id="IPR028082">
    <property type="entry name" value="Peripla_BP_I"/>
</dbReference>
<evidence type="ECO:0000313" key="7">
    <source>
        <dbReference type="Proteomes" id="UP000252800"/>
    </source>
</evidence>
<protein>
    <recommendedName>
        <fullName evidence="5">Periplasmic binding protein domain-containing protein</fullName>
    </recommendedName>
</protein>
<evidence type="ECO:0000256" key="2">
    <source>
        <dbReference type="ARBA" id="ARBA00007639"/>
    </source>
</evidence>
<dbReference type="PANTHER" id="PTHR46847:SF1">
    <property type="entry name" value="D-ALLOSE-BINDING PERIPLASMIC PROTEIN-RELATED"/>
    <property type="match status" value="1"/>
</dbReference>
<comment type="subcellular location">
    <subcellularLocation>
        <location evidence="1">Cell envelope</location>
    </subcellularLocation>
</comment>
<evidence type="ECO:0000256" key="1">
    <source>
        <dbReference type="ARBA" id="ARBA00004196"/>
    </source>
</evidence>
<dbReference type="InterPro" id="IPR025997">
    <property type="entry name" value="SBP_2_dom"/>
</dbReference>
<keyword evidence="3 4" id="KW-0732">Signal</keyword>
<accession>A0A366SK77</accession>
<comment type="similarity">
    <text evidence="2">Belongs to the bacterial solute-binding protein 2 family.</text>
</comment>
<proteinExistence type="inferred from homology"/>
<dbReference type="SUPFAM" id="SSF53822">
    <property type="entry name" value="Periplasmic binding protein-like I"/>
    <property type="match status" value="1"/>
</dbReference>
<feature type="domain" description="Periplasmic binding protein" evidence="5">
    <location>
        <begin position="38"/>
        <end position="291"/>
    </location>
</feature>
<organism evidence="6 7">
    <name type="scientific">Enterococcus cecorum</name>
    <dbReference type="NCBI Taxonomy" id="44008"/>
    <lineage>
        <taxon>Bacteria</taxon>
        <taxon>Bacillati</taxon>
        <taxon>Bacillota</taxon>
        <taxon>Bacilli</taxon>
        <taxon>Lactobacillales</taxon>
        <taxon>Enterococcaceae</taxon>
        <taxon>Enterococcus</taxon>
    </lineage>
</organism>
<dbReference type="Gene3D" id="3.40.50.2300">
    <property type="match status" value="2"/>
</dbReference>
<dbReference type="AlphaFoldDB" id="A0A366SK77"/>
<dbReference type="Pfam" id="PF13407">
    <property type="entry name" value="Peripla_BP_4"/>
    <property type="match status" value="1"/>
</dbReference>
<dbReference type="RefSeq" id="WP_240184919.1">
    <property type="nucleotide sequence ID" value="NZ_KZ845734.1"/>
</dbReference>
<evidence type="ECO:0000256" key="3">
    <source>
        <dbReference type="ARBA" id="ARBA00022729"/>
    </source>
</evidence>
<reference evidence="6 7" key="1">
    <citation type="submission" date="2015-06" db="EMBL/GenBank/DDBJ databases">
        <title>The Genome Sequence of Enterococcus cecorum 170AEA1.</title>
        <authorList>
            <consortium name="The Broad Institute Genomics Platform"/>
            <consortium name="The Broad Institute Genome Sequencing Center for Infectious Disease"/>
            <person name="Earl A.M."/>
            <person name="Van Tyne D."/>
            <person name="Lebreton F."/>
            <person name="Saavedra J.T."/>
            <person name="Gilmore M.S."/>
            <person name="Manson McGuire A."/>
            <person name="Clock S."/>
            <person name="Crupain M."/>
            <person name="Rangan U."/>
            <person name="Young S."/>
            <person name="Abouelleil A."/>
            <person name="Cao P."/>
            <person name="Chapman S.B."/>
            <person name="Griggs A."/>
            <person name="Priest M."/>
            <person name="Shea T."/>
            <person name="Wortman J."/>
            <person name="Nusbaum C."/>
            <person name="Birren B."/>
        </authorList>
    </citation>
    <scope>NUCLEOTIDE SEQUENCE [LARGE SCALE GENOMIC DNA]</scope>
    <source>
        <strain evidence="6 7">170AEA1</strain>
    </source>
</reference>
<feature type="signal peptide" evidence="4">
    <location>
        <begin position="1"/>
        <end position="24"/>
    </location>
</feature>
<name>A0A366SK77_9ENTE</name>
<feature type="chain" id="PRO_5039187255" description="Periplasmic binding protein domain-containing protein" evidence="4">
    <location>
        <begin position="25"/>
        <end position="319"/>
    </location>
</feature>
<dbReference type="GO" id="GO:0030246">
    <property type="term" value="F:carbohydrate binding"/>
    <property type="evidence" value="ECO:0007669"/>
    <property type="project" value="UniProtKB-ARBA"/>
</dbReference>
<evidence type="ECO:0000259" key="5">
    <source>
        <dbReference type="Pfam" id="PF13407"/>
    </source>
</evidence>
<dbReference type="PROSITE" id="PS51257">
    <property type="entry name" value="PROKAR_LIPOPROTEIN"/>
    <property type="match status" value="1"/>
</dbReference>
<gene>
    <name evidence="6" type="ORF">EB18_00330</name>
</gene>